<accession>A0A1B9R1P0</accession>
<organism evidence="1 2">
    <name type="scientific">Vibrio genomosp. F10</name>
    <dbReference type="NCBI Taxonomy" id="723171"/>
    <lineage>
        <taxon>Bacteria</taxon>
        <taxon>Pseudomonadati</taxon>
        <taxon>Pseudomonadota</taxon>
        <taxon>Gammaproteobacteria</taxon>
        <taxon>Vibrionales</taxon>
        <taxon>Vibrionaceae</taxon>
        <taxon>Vibrio</taxon>
    </lineage>
</organism>
<sequence>MFNWFKKKTTELKETSDTAPEVLGLRLGGAFELDDLKFRMIEPELVIEGASRTQIIQAVGVVSLDENTRLVRFYTDDDGYLQVLQHGRDDSGVAEVKLFYFYETKPIDSDSLWDSWLNSTLVQPSMSLEGHTFEKVWENEQPVAMTEKTYDREGRVSQTDQFVMLYERDVNDHYAESLLIACEESVKNQHQLERCVTHITGVNVSATDFTVIG</sequence>
<dbReference type="EMBL" id="MAJZ01000297">
    <property type="protein sequence ID" value="OCH78196.1"/>
    <property type="molecule type" value="Genomic_DNA"/>
</dbReference>
<reference evidence="2" key="1">
    <citation type="submission" date="2016-06" db="EMBL/GenBank/DDBJ databases">
        <authorList>
            <person name="Hehemann J.-H."/>
            <person name="Arevalo P."/>
            <person name="Datta M.S."/>
            <person name="Polz M.F."/>
        </authorList>
    </citation>
    <scope>NUCLEOTIDE SEQUENCE [LARGE SCALE GENOMIC DNA]</scope>
    <source>
        <strain evidence="2">9CSC122</strain>
    </source>
</reference>
<evidence type="ECO:0000313" key="2">
    <source>
        <dbReference type="Proteomes" id="UP000093173"/>
    </source>
</evidence>
<dbReference type="InterPro" id="IPR019621">
    <property type="entry name" value="DUF2491"/>
</dbReference>
<dbReference type="Pfam" id="PF10679">
    <property type="entry name" value="DUF2491"/>
    <property type="match status" value="1"/>
</dbReference>
<name>A0A1B9R1P0_9VIBR</name>
<keyword evidence="2" id="KW-1185">Reference proteome</keyword>
<evidence type="ECO:0000313" key="1">
    <source>
        <dbReference type="EMBL" id="OCH78196.1"/>
    </source>
</evidence>
<comment type="caution">
    <text evidence="1">The sequence shown here is derived from an EMBL/GenBank/DDBJ whole genome shotgun (WGS) entry which is preliminary data.</text>
</comment>
<evidence type="ECO:0008006" key="3">
    <source>
        <dbReference type="Google" id="ProtNLM"/>
    </source>
</evidence>
<dbReference type="AlphaFoldDB" id="A0A1B9R1P0"/>
<proteinExistence type="predicted"/>
<dbReference type="RefSeq" id="WP_017034944.1">
    <property type="nucleotide sequence ID" value="NZ_JBNGCH010000297.1"/>
</dbReference>
<dbReference type="Proteomes" id="UP000093173">
    <property type="component" value="Unassembled WGS sequence"/>
</dbReference>
<gene>
    <name evidence="1" type="ORF">A6E14_05740</name>
</gene>
<protein>
    <recommendedName>
        <fullName evidence="3">DUF2491 domain-containing protein</fullName>
    </recommendedName>
</protein>